<sequence length="166" mass="17963">MQLPFTRRLALAFALHLAVVATGIGGKPLLAQSRSAARLSQGQAAYQFLRAVLRADYATAYSRLAPEVRRGITLQRFMAAARPLWKSGQRRGQGIELYKLGVRLGDGGSSRLFYAFAFASDSAAKPPPAVLEVVFRDTAARAVLGFGLRPVLRPPPTPAKTSGQRR</sequence>
<name>A0ABS0IK58_9BACT</name>
<reference evidence="1 2" key="1">
    <citation type="submission" date="2020-11" db="EMBL/GenBank/DDBJ databases">
        <authorList>
            <person name="Kim M.K."/>
        </authorList>
    </citation>
    <scope>NUCLEOTIDE SEQUENCE [LARGE SCALE GENOMIC DNA]</scope>
    <source>
        <strain evidence="1 2">BT683</strain>
    </source>
</reference>
<evidence type="ECO:0008006" key="3">
    <source>
        <dbReference type="Google" id="ProtNLM"/>
    </source>
</evidence>
<comment type="caution">
    <text evidence="1">The sequence shown here is derived from an EMBL/GenBank/DDBJ whole genome shotgun (WGS) entry which is preliminary data.</text>
</comment>
<gene>
    <name evidence="1" type="ORF">I2I05_15125</name>
</gene>
<dbReference type="EMBL" id="JADQDQ010000007">
    <property type="protein sequence ID" value="MBF9238736.1"/>
    <property type="molecule type" value="Genomic_DNA"/>
</dbReference>
<dbReference type="RefSeq" id="WP_196283116.1">
    <property type="nucleotide sequence ID" value="NZ_JADQDQ010000007.1"/>
</dbReference>
<keyword evidence="2" id="KW-1185">Reference proteome</keyword>
<evidence type="ECO:0000313" key="1">
    <source>
        <dbReference type="EMBL" id="MBF9238736.1"/>
    </source>
</evidence>
<proteinExistence type="predicted"/>
<dbReference type="Proteomes" id="UP000597617">
    <property type="component" value="Unassembled WGS sequence"/>
</dbReference>
<evidence type="ECO:0000313" key="2">
    <source>
        <dbReference type="Proteomes" id="UP000597617"/>
    </source>
</evidence>
<protein>
    <recommendedName>
        <fullName evidence="3">DUF3887 domain-containing protein</fullName>
    </recommendedName>
</protein>
<organism evidence="1 2">
    <name type="scientific">Hymenobacter jeongseonensis</name>
    <dbReference type="NCBI Taxonomy" id="2791027"/>
    <lineage>
        <taxon>Bacteria</taxon>
        <taxon>Pseudomonadati</taxon>
        <taxon>Bacteroidota</taxon>
        <taxon>Cytophagia</taxon>
        <taxon>Cytophagales</taxon>
        <taxon>Hymenobacteraceae</taxon>
        <taxon>Hymenobacter</taxon>
    </lineage>
</organism>
<accession>A0ABS0IK58</accession>